<dbReference type="RefSeq" id="WP_310138600.1">
    <property type="nucleotide sequence ID" value="NZ_JAVDTR010000004.1"/>
</dbReference>
<dbReference type="InterPro" id="IPR057062">
    <property type="entry name" value="TriTu"/>
</dbReference>
<comment type="caution">
    <text evidence="1">The sequence shown here is derived from an EMBL/GenBank/DDBJ whole genome shotgun (WGS) entry which is preliminary data.</text>
</comment>
<dbReference type="EMBL" id="JAVDTR010000004">
    <property type="protein sequence ID" value="MDR6723455.1"/>
    <property type="molecule type" value="Genomic_DNA"/>
</dbReference>
<dbReference type="AlphaFoldDB" id="A0AAP5LNB4"/>
<gene>
    <name evidence="1" type="ORF">J2W91_001907</name>
</gene>
<reference evidence="1" key="1">
    <citation type="submission" date="2023-07" db="EMBL/GenBank/DDBJ databases">
        <title>Sorghum-associated microbial communities from plants grown in Nebraska, USA.</title>
        <authorList>
            <person name="Schachtman D."/>
        </authorList>
    </citation>
    <scope>NUCLEOTIDE SEQUENCE</scope>
    <source>
        <strain evidence="1">BE80</strain>
    </source>
</reference>
<proteinExistence type="predicted"/>
<accession>A0AAP5LNB4</accession>
<organism evidence="1 2">
    <name type="scientific">Paenibacillus amylolyticus</name>
    <dbReference type="NCBI Taxonomy" id="1451"/>
    <lineage>
        <taxon>Bacteria</taxon>
        <taxon>Bacillati</taxon>
        <taxon>Bacillota</taxon>
        <taxon>Bacilli</taxon>
        <taxon>Bacillales</taxon>
        <taxon>Paenibacillaceae</taxon>
        <taxon>Paenibacillus</taxon>
    </lineage>
</organism>
<evidence type="ECO:0000313" key="1">
    <source>
        <dbReference type="EMBL" id="MDR6723455.1"/>
    </source>
</evidence>
<protein>
    <submittedName>
        <fullName evidence="1">Uncharacterized protein</fullName>
    </submittedName>
</protein>
<sequence length="108" mass="13058">MLRHRFEHWAKRRAVTLQSEQIRTEQVQKDDVDERLILDPSTGFRHESRLAMGQVTVWESRQMEYEVLNIETEELILWKYVEKSDRNEVDFDELLQEYFQALKSGCKP</sequence>
<dbReference type="Proteomes" id="UP001254832">
    <property type="component" value="Unassembled WGS sequence"/>
</dbReference>
<dbReference type="Pfam" id="PF24689">
    <property type="entry name" value="TriTu"/>
    <property type="match status" value="1"/>
</dbReference>
<name>A0AAP5LNB4_PAEAM</name>
<evidence type="ECO:0000313" key="2">
    <source>
        <dbReference type="Proteomes" id="UP001254832"/>
    </source>
</evidence>